<evidence type="ECO:0000313" key="2">
    <source>
        <dbReference type="Proteomes" id="UP000534783"/>
    </source>
</evidence>
<sequence length="106" mass="11951">MLVTLNDLKTEPSQYDGHRIVVTGRVQSIEVQQGRRGSEYVMLVLEEESPNPSSTRPTIKVVSFTLPTIQRGHHALVQGTYHVEGKQAGRPFEHFIDAEVILKEKL</sequence>
<accession>A0A7X6DMM0</accession>
<protein>
    <recommendedName>
        <fullName evidence="3">Single-stranded DNA-binding protein</fullName>
    </recommendedName>
</protein>
<dbReference type="Proteomes" id="UP000534783">
    <property type="component" value="Unassembled WGS sequence"/>
</dbReference>
<gene>
    <name evidence="1" type="ORF">MNODULE_04645</name>
</gene>
<evidence type="ECO:0008006" key="3">
    <source>
        <dbReference type="Google" id="ProtNLM"/>
    </source>
</evidence>
<evidence type="ECO:0000313" key="1">
    <source>
        <dbReference type="EMBL" id="NKE70032.1"/>
    </source>
</evidence>
<name>A0A7X6DMM0_9BACT</name>
<organism evidence="1 2">
    <name type="scientific">Candidatus Manganitrophus noduliformans</name>
    <dbReference type="NCBI Taxonomy" id="2606439"/>
    <lineage>
        <taxon>Bacteria</taxon>
        <taxon>Pseudomonadati</taxon>
        <taxon>Nitrospirota</taxon>
        <taxon>Nitrospiria</taxon>
        <taxon>Candidatus Troglogloeales</taxon>
        <taxon>Candidatus Manganitrophaceae</taxon>
        <taxon>Candidatus Manganitrophus</taxon>
    </lineage>
</organism>
<proteinExistence type="predicted"/>
<comment type="caution">
    <text evidence="1">The sequence shown here is derived from an EMBL/GenBank/DDBJ whole genome shotgun (WGS) entry which is preliminary data.</text>
</comment>
<dbReference type="RefSeq" id="WP_168058302.1">
    <property type="nucleotide sequence ID" value="NZ_VTOW01000001.1"/>
</dbReference>
<keyword evidence="2" id="KW-1185">Reference proteome</keyword>
<dbReference type="AlphaFoldDB" id="A0A7X6DMM0"/>
<dbReference type="EMBL" id="VTOW01000001">
    <property type="protein sequence ID" value="NKE70032.1"/>
    <property type="molecule type" value="Genomic_DNA"/>
</dbReference>
<reference evidence="1 2" key="1">
    <citation type="journal article" date="2020" name="Nature">
        <title>Bacterial chemolithoautotrophy via manganese oxidation.</title>
        <authorList>
            <person name="Yu H."/>
            <person name="Leadbetter J.R."/>
        </authorList>
    </citation>
    <scope>NUCLEOTIDE SEQUENCE [LARGE SCALE GENOMIC DNA]</scope>
    <source>
        <strain evidence="1 2">Mn-1</strain>
    </source>
</reference>